<dbReference type="FunFam" id="1.10.287.1080:FF:000001">
    <property type="entry name" value="Nucleoside triphosphate pyrophosphohydrolase"/>
    <property type="match status" value="1"/>
</dbReference>
<dbReference type="GO" id="GO:0046047">
    <property type="term" value="P:TTP catabolic process"/>
    <property type="evidence" value="ECO:0007669"/>
    <property type="project" value="TreeGrafter"/>
</dbReference>
<organism evidence="2 3">
    <name type="scientific">Propionigenium maris DSM 9537</name>
    <dbReference type="NCBI Taxonomy" id="1123000"/>
    <lineage>
        <taxon>Bacteria</taxon>
        <taxon>Fusobacteriati</taxon>
        <taxon>Fusobacteriota</taxon>
        <taxon>Fusobacteriia</taxon>
        <taxon>Fusobacteriales</taxon>
        <taxon>Fusobacteriaceae</taxon>
        <taxon>Propionigenium</taxon>
    </lineage>
</organism>
<dbReference type="InterPro" id="IPR004518">
    <property type="entry name" value="MazG-like_dom"/>
</dbReference>
<accession>A0A9W6GNE8</accession>
<dbReference type="PANTHER" id="PTHR30522:SF0">
    <property type="entry name" value="NUCLEOSIDE TRIPHOSPHATE PYROPHOSPHOHYDROLASE"/>
    <property type="match status" value="1"/>
</dbReference>
<dbReference type="GO" id="GO:0046052">
    <property type="term" value="P:UTP catabolic process"/>
    <property type="evidence" value="ECO:0007669"/>
    <property type="project" value="TreeGrafter"/>
</dbReference>
<name>A0A9W6GNE8_9FUSO</name>
<dbReference type="PANTHER" id="PTHR30522">
    <property type="entry name" value="NUCLEOSIDE TRIPHOSPHATE PYROPHOSPHOHYDROLASE"/>
    <property type="match status" value="1"/>
</dbReference>
<dbReference type="CDD" id="cd11529">
    <property type="entry name" value="NTP-PPase_MazG_Cterm"/>
    <property type="match status" value="1"/>
</dbReference>
<evidence type="ECO:0000313" key="3">
    <source>
        <dbReference type="Proteomes" id="UP001144471"/>
    </source>
</evidence>
<keyword evidence="3" id="KW-1185">Reference proteome</keyword>
<dbReference type="GO" id="GO:0046061">
    <property type="term" value="P:dATP catabolic process"/>
    <property type="evidence" value="ECO:0007669"/>
    <property type="project" value="TreeGrafter"/>
</dbReference>
<dbReference type="InterPro" id="IPR011551">
    <property type="entry name" value="NTP_PyrPHydrolase_MazG"/>
</dbReference>
<dbReference type="CDD" id="cd11528">
    <property type="entry name" value="NTP-PPase_MazG_Nterm"/>
    <property type="match status" value="1"/>
</dbReference>
<dbReference type="GO" id="GO:0046076">
    <property type="term" value="P:dTTP catabolic process"/>
    <property type="evidence" value="ECO:0007669"/>
    <property type="project" value="TreeGrafter"/>
</dbReference>
<feature type="domain" description="NTP pyrophosphohydrolase MazG-like" evidence="1">
    <location>
        <begin position="167"/>
        <end position="222"/>
    </location>
</feature>
<gene>
    <name evidence="2" type="ORF">PM10SUCC1_37820</name>
</gene>
<sequence length="253" mass="29223">MKEFQRLLDIMKKLRAPGGCPWDREQTIESLKPYLLEETYETLEAMDIGGETLKGELGDLLLQIVFQSLIMEEEGHFDIEDVSKGIADKLVRRHPHVFGDVDVEDSGEVLVNWEKIKSEEKEHEHRKSVLDGVPKTFPPLMRAAKLQSKAARVGFDWKEVDGALVKMEEEIEEMREAFANDDMVNLKEEMGDVMFSMINVARLAGIDINDALNQTNNKFEKRFRYIEERCDIEKADLQTMEDLWNEAKSKSKK</sequence>
<proteinExistence type="predicted"/>
<dbReference type="FunFam" id="1.10.287.1080:FF:000003">
    <property type="entry name" value="Nucleoside triphosphate pyrophosphohydrolase"/>
    <property type="match status" value="1"/>
</dbReference>
<dbReference type="GO" id="GO:0047429">
    <property type="term" value="F:nucleoside triphosphate diphosphatase activity"/>
    <property type="evidence" value="ECO:0007669"/>
    <property type="project" value="InterPro"/>
</dbReference>
<reference evidence="2" key="1">
    <citation type="submission" date="2022-12" db="EMBL/GenBank/DDBJ databases">
        <title>Reference genome sequencing for broad-spectrum identification of bacterial and archaeal isolates by mass spectrometry.</title>
        <authorList>
            <person name="Sekiguchi Y."/>
            <person name="Tourlousse D.M."/>
        </authorList>
    </citation>
    <scope>NUCLEOTIDE SEQUENCE</scope>
    <source>
        <strain evidence="2">10succ1</strain>
    </source>
</reference>
<dbReference type="Gene3D" id="1.10.287.1080">
    <property type="entry name" value="MazG-like"/>
    <property type="match status" value="2"/>
</dbReference>
<evidence type="ECO:0000259" key="1">
    <source>
        <dbReference type="Pfam" id="PF03819"/>
    </source>
</evidence>
<evidence type="ECO:0000313" key="2">
    <source>
        <dbReference type="EMBL" id="GLI58268.1"/>
    </source>
</evidence>
<dbReference type="NCBIfam" id="TIGR00444">
    <property type="entry name" value="mazG"/>
    <property type="match status" value="1"/>
</dbReference>
<dbReference type="GO" id="GO:0006203">
    <property type="term" value="P:dGTP catabolic process"/>
    <property type="evidence" value="ECO:0007669"/>
    <property type="project" value="TreeGrafter"/>
</dbReference>
<dbReference type="Pfam" id="PF03819">
    <property type="entry name" value="MazG"/>
    <property type="match status" value="2"/>
</dbReference>
<dbReference type="EMBL" id="BSDY01000042">
    <property type="protein sequence ID" value="GLI58268.1"/>
    <property type="molecule type" value="Genomic_DNA"/>
</dbReference>
<dbReference type="NCBIfam" id="NF007113">
    <property type="entry name" value="PRK09562.1"/>
    <property type="match status" value="1"/>
</dbReference>
<dbReference type="GO" id="GO:0046081">
    <property type="term" value="P:dUTP catabolic process"/>
    <property type="evidence" value="ECO:0007669"/>
    <property type="project" value="TreeGrafter"/>
</dbReference>
<dbReference type="AlphaFoldDB" id="A0A9W6GNE8"/>
<dbReference type="Proteomes" id="UP001144471">
    <property type="component" value="Unassembled WGS sequence"/>
</dbReference>
<dbReference type="SUPFAM" id="SSF101386">
    <property type="entry name" value="all-alpha NTP pyrophosphatases"/>
    <property type="match status" value="2"/>
</dbReference>
<protein>
    <recommendedName>
        <fullName evidence="1">NTP pyrophosphohydrolase MazG-like domain-containing protein</fullName>
    </recommendedName>
</protein>
<dbReference type="RefSeq" id="WP_281837994.1">
    <property type="nucleotide sequence ID" value="NZ_BSDY01000042.1"/>
</dbReference>
<dbReference type="InterPro" id="IPR048011">
    <property type="entry name" value="NTP-PPase_MazG-like_C"/>
</dbReference>
<feature type="domain" description="NTP pyrophosphohydrolase MazG-like" evidence="1">
    <location>
        <begin position="26"/>
        <end position="98"/>
    </location>
</feature>
<dbReference type="InterPro" id="IPR048015">
    <property type="entry name" value="NTP-PPase_MazG-like_N"/>
</dbReference>
<comment type="caution">
    <text evidence="2">The sequence shown here is derived from an EMBL/GenBank/DDBJ whole genome shotgun (WGS) entry which is preliminary data.</text>
</comment>
<dbReference type="GO" id="GO:0006950">
    <property type="term" value="P:response to stress"/>
    <property type="evidence" value="ECO:0007669"/>
    <property type="project" value="UniProtKB-ARBA"/>
</dbReference>